<reference evidence="1 2" key="1">
    <citation type="journal article" date="2013" name="Curr. Biol.">
        <title>The Genome of the Foraminiferan Reticulomyxa filosa.</title>
        <authorList>
            <person name="Glockner G."/>
            <person name="Hulsmann N."/>
            <person name="Schleicher M."/>
            <person name="Noegel A.A."/>
            <person name="Eichinger L."/>
            <person name="Gallinger C."/>
            <person name="Pawlowski J."/>
            <person name="Sierra R."/>
            <person name="Euteneuer U."/>
            <person name="Pillet L."/>
            <person name="Moustafa A."/>
            <person name="Platzer M."/>
            <person name="Groth M."/>
            <person name="Szafranski K."/>
            <person name="Schliwa M."/>
        </authorList>
    </citation>
    <scope>NUCLEOTIDE SEQUENCE [LARGE SCALE GENOMIC DNA]</scope>
</reference>
<dbReference type="AlphaFoldDB" id="X6LVH3"/>
<feature type="non-terminal residue" evidence="1">
    <location>
        <position position="1"/>
    </location>
</feature>
<evidence type="ECO:0000313" key="2">
    <source>
        <dbReference type="Proteomes" id="UP000023152"/>
    </source>
</evidence>
<dbReference type="EMBL" id="ASPP01028469">
    <property type="protein sequence ID" value="ETO05152.1"/>
    <property type="molecule type" value="Genomic_DNA"/>
</dbReference>
<accession>X6LVH3</accession>
<sequence length="173" mass="20207">VFFQICFTYANAFFPFFNLLNCISIFGSLKKTKQNNLLTFCGVIKYIRKVHFWEDVRSSIRLDEFNITIDDNNSFTTKEGHGLFVTRETIIKQLENGSHNEEVFFEVGDCVLLEDKITGQSQFHSKFGCIKKIYIRIHIGQTDMLDLDWSYLILLQMDAMEDLKDNGTNTEKF</sequence>
<keyword evidence="2" id="KW-1185">Reference proteome</keyword>
<evidence type="ECO:0000313" key="1">
    <source>
        <dbReference type="EMBL" id="ETO05152.1"/>
    </source>
</evidence>
<name>X6LVH3_RETFI</name>
<organism evidence="1 2">
    <name type="scientific">Reticulomyxa filosa</name>
    <dbReference type="NCBI Taxonomy" id="46433"/>
    <lineage>
        <taxon>Eukaryota</taxon>
        <taxon>Sar</taxon>
        <taxon>Rhizaria</taxon>
        <taxon>Retaria</taxon>
        <taxon>Foraminifera</taxon>
        <taxon>Monothalamids</taxon>
        <taxon>Reticulomyxidae</taxon>
        <taxon>Reticulomyxa</taxon>
    </lineage>
</organism>
<proteinExistence type="predicted"/>
<gene>
    <name evidence="1" type="ORF">RFI_32244</name>
</gene>
<comment type="caution">
    <text evidence="1">The sequence shown here is derived from an EMBL/GenBank/DDBJ whole genome shotgun (WGS) entry which is preliminary data.</text>
</comment>
<protein>
    <submittedName>
        <fullName evidence="1">Uncharacterized protein</fullName>
    </submittedName>
</protein>
<dbReference type="Proteomes" id="UP000023152">
    <property type="component" value="Unassembled WGS sequence"/>
</dbReference>